<reference evidence="5" key="1">
    <citation type="submission" date="2014-12" db="EMBL/GenBank/DDBJ databases">
        <title>Complete genome sequence of a multi-drug resistant Klebsiella pneumoniae.</title>
        <authorList>
            <person name="Hua X."/>
            <person name="Chen Q."/>
            <person name="Li X."/>
            <person name="Feng Y."/>
            <person name="Ruan Z."/>
            <person name="Yu Y."/>
        </authorList>
    </citation>
    <scope>NUCLEOTIDE SEQUENCE [LARGE SCALE GENOMIC DNA]</scope>
    <source>
        <strain evidence="5">5.12</strain>
    </source>
</reference>
<dbReference type="RefSeq" id="WP_075608030.1">
    <property type="nucleotide sequence ID" value="NZ_CP052766.1"/>
</dbReference>
<dbReference type="PANTHER" id="PTHR30367">
    <property type="entry name" value="P-HYDROXYBENZOIC ACID EFFLUX PUMP SUBUNIT AAEA-RELATED"/>
    <property type="match status" value="1"/>
</dbReference>
<feature type="domain" description="Multidrug resistance protein MdtA-like barrel-sandwich hybrid" evidence="3">
    <location>
        <begin position="44"/>
        <end position="230"/>
    </location>
</feature>
<feature type="coiled-coil region" evidence="2">
    <location>
        <begin position="84"/>
        <end position="118"/>
    </location>
</feature>
<dbReference type="InterPro" id="IPR058625">
    <property type="entry name" value="MdtA-like_BSH"/>
</dbReference>
<comment type="similarity">
    <text evidence="1">Belongs to the membrane fusion protein (MFP) (TC 8.A.1) family.</text>
</comment>
<evidence type="ECO:0000313" key="5">
    <source>
        <dbReference type="Proteomes" id="UP000219285"/>
    </source>
</evidence>
<dbReference type="PANTHER" id="PTHR30367:SF6">
    <property type="entry name" value="SECRETION PROTEIN-RELATED"/>
    <property type="match status" value="1"/>
</dbReference>
<organism evidence="4 5">
    <name type="scientific">Alteromonas pelagimontana</name>
    <dbReference type="NCBI Taxonomy" id="1858656"/>
    <lineage>
        <taxon>Bacteria</taxon>
        <taxon>Pseudomonadati</taxon>
        <taxon>Pseudomonadota</taxon>
        <taxon>Gammaproteobacteria</taxon>
        <taxon>Alteromonadales</taxon>
        <taxon>Alteromonadaceae</taxon>
        <taxon>Alteromonas/Salinimonas group</taxon>
        <taxon>Alteromonas</taxon>
    </lineage>
</organism>
<sequence length="355" mass="39064">MTADAQFNRWMRRAAVLFVLVFGYIMVADVTIPMTPHSMVQRPVVAIAPRVSGEVIQVAVTNNQQVAQGDVLFTIDPRDYEIAVEKAQLALSEAKQENENLQAQLAKAEATVVQATVNHEETVREQKRLKTLLSQNLVSQQLVDQMSAQVDSAAAELQAAIQSKRSIQVQLGEQGDENLRVRIAQNQLRQAELNLSRTTVTAADDGFISNLQLTRGVQAQANQPLMSLVVTGKERIAADFREKSLNQISQAATALVVFDALPGKVFTGRLTSKDFGIAEGQLSADGKLAQPEESDRWVRDAQRVRVYIALQDAKLPPSLVTGARATVLLEKSSSGFFHWLGKTQMTIVSLLHYVY</sequence>
<reference evidence="4 5" key="2">
    <citation type="submission" date="2020-04" db="EMBL/GenBank/DDBJ databases">
        <title>Complete genome sequence of Alteromonas pelagimontana 5.12T.</title>
        <authorList>
            <person name="Sinha R.K."/>
            <person name="Krishnan K.P."/>
            <person name="Kurian J.P."/>
        </authorList>
    </citation>
    <scope>NUCLEOTIDE SEQUENCE [LARGE SCALE GENOMIC DNA]</scope>
    <source>
        <strain evidence="4 5">5.12</strain>
    </source>
</reference>
<dbReference type="EMBL" id="CP052766">
    <property type="protein sequence ID" value="QJR80669.1"/>
    <property type="molecule type" value="Genomic_DNA"/>
</dbReference>
<dbReference type="Gene3D" id="1.10.287.470">
    <property type="entry name" value="Helix hairpin bin"/>
    <property type="match status" value="1"/>
</dbReference>
<keyword evidence="2" id="KW-0175">Coiled coil</keyword>
<dbReference type="Proteomes" id="UP000219285">
    <property type="component" value="Chromosome"/>
</dbReference>
<dbReference type="Gene3D" id="2.40.50.100">
    <property type="match status" value="1"/>
</dbReference>
<dbReference type="OrthoDB" id="8958519at2"/>
<dbReference type="SUPFAM" id="SSF111369">
    <property type="entry name" value="HlyD-like secretion proteins"/>
    <property type="match status" value="2"/>
</dbReference>
<name>A0A6M4MC96_9ALTE</name>
<protein>
    <submittedName>
        <fullName evidence="4">HlyD family secretion protein</fullName>
    </submittedName>
</protein>
<dbReference type="InterPro" id="IPR050393">
    <property type="entry name" value="MFP_Efflux_Pump"/>
</dbReference>
<proteinExistence type="inferred from homology"/>
<keyword evidence="5" id="KW-1185">Reference proteome</keyword>
<evidence type="ECO:0000313" key="4">
    <source>
        <dbReference type="EMBL" id="QJR80669.1"/>
    </source>
</evidence>
<evidence type="ECO:0000256" key="2">
    <source>
        <dbReference type="SAM" id="Coils"/>
    </source>
</evidence>
<dbReference type="AlphaFoldDB" id="A0A6M4MC96"/>
<dbReference type="Gene3D" id="2.40.30.170">
    <property type="match status" value="1"/>
</dbReference>
<evidence type="ECO:0000256" key="1">
    <source>
        <dbReference type="ARBA" id="ARBA00009477"/>
    </source>
</evidence>
<dbReference type="KEGG" id="apel:CA267_007680"/>
<evidence type="ECO:0000259" key="3">
    <source>
        <dbReference type="Pfam" id="PF25917"/>
    </source>
</evidence>
<dbReference type="Pfam" id="PF25917">
    <property type="entry name" value="BSH_RND"/>
    <property type="match status" value="1"/>
</dbReference>
<gene>
    <name evidence="4" type="ORF">CA267_007680</name>
</gene>
<accession>A0A6M4MC96</accession>